<dbReference type="GO" id="GO:0006606">
    <property type="term" value="P:protein import into nucleus"/>
    <property type="evidence" value="ECO:0007669"/>
    <property type="project" value="TreeGrafter"/>
</dbReference>
<dbReference type="PANTHER" id="PTHR15837">
    <property type="entry name" value="RAN GUANINE NUCLEOTIDE RELEASE FACTOR"/>
    <property type="match status" value="1"/>
</dbReference>
<feature type="compositionally biased region" description="Acidic residues" evidence="1">
    <location>
        <begin position="138"/>
        <end position="148"/>
    </location>
</feature>
<accession>A0A3D8RIJ9</accession>
<keyword evidence="3" id="KW-1185">Reference proteome</keyword>
<dbReference type="InterPro" id="IPR007681">
    <property type="entry name" value="Mog1"/>
</dbReference>
<evidence type="ECO:0000256" key="1">
    <source>
        <dbReference type="SAM" id="MobiDB-lite"/>
    </source>
</evidence>
<dbReference type="PANTHER" id="PTHR15837:SF5">
    <property type="entry name" value="NYN DOMAIN-CONTAINING PROTEIN"/>
    <property type="match status" value="1"/>
</dbReference>
<reference evidence="2 3" key="1">
    <citation type="journal article" date="2018" name="IMA Fungus">
        <title>IMA Genome-F 9: Draft genome sequence of Annulohypoxylon stygium, Aspergillus mulundensis, Berkeleyomyces basicola (syn. Thielaviopsis basicola), Ceratocystis smalleyi, two Cercospora beticola strains, Coleophoma cylindrospora, Fusarium fracticaudum, Phialophora cf. hyalina, and Morchella septimelata.</title>
        <authorList>
            <person name="Wingfield B.D."/>
            <person name="Bills G.F."/>
            <person name="Dong Y."/>
            <person name="Huang W."/>
            <person name="Nel W.J."/>
            <person name="Swalarsk-Parry B.S."/>
            <person name="Vaghefi N."/>
            <person name="Wilken P.M."/>
            <person name="An Z."/>
            <person name="de Beer Z.W."/>
            <person name="De Vos L."/>
            <person name="Chen L."/>
            <person name="Duong T.A."/>
            <person name="Gao Y."/>
            <person name="Hammerbacher A."/>
            <person name="Kikkert J.R."/>
            <person name="Li Y."/>
            <person name="Li H."/>
            <person name="Li K."/>
            <person name="Li Q."/>
            <person name="Liu X."/>
            <person name="Ma X."/>
            <person name="Naidoo K."/>
            <person name="Pethybridge S.J."/>
            <person name="Sun J."/>
            <person name="Steenkamp E.T."/>
            <person name="van der Nest M.A."/>
            <person name="van Wyk S."/>
            <person name="Wingfield M.J."/>
            <person name="Xiong C."/>
            <person name="Yue Q."/>
            <person name="Zhang X."/>
        </authorList>
    </citation>
    <scope>NUCLEOTIDE SEQUENCE [LARGE SCALE GENOMIC DNA]</scope>
    <source>
        <strain evidence="2 3">BP5796</strain>
    </source>
</reference>
<feature type="compositionally biased region" description="Polar residues" evidence="1">
    <location>
        <begin position="408"/>
        <end position="419"/>
    </location>
</feature>
<dbReference type="CDD" id="cd18724">
    <property type="entry name" value="PIN_LabA-like"/>
    <property type="match status" value="1"/>
</dbReference>
<feature type="region of interest" description="Disordered" evidence="1">
    <location>
        <begin position="126"/>
        <end position="148"/>
    </location>
</feature>
<dbReference type="Proteomes" id="UP000256328">
    <property type="component" value="Unassembled WGS sequence"/>
</dbReference>
<gene>
    <name evidence="2" type="ORF">BP5796_07242</name>
</gene>
<dbReference type="AlphaFoldDB" id="A0A3D8RIJ9"/>
<organism evidence="2 3">
    <name type="scientific">Coleophoma crateriformis</name>
    <dbReference type="NCBI Taxonomy" id="565419"/>
    <lineage>
        <taxon>Eukaryota</taxon>
        <taxon>Fungi</taxon>
        <taxon>Dikarya</taxon>
        <taxon>Ascomycota</taxon>
        <taxon>Pezizomycotina</taxon>
        <taxon>Leotiomycetes</taxon>
        <taxon>Helotiales</taxon>
        <taxon>Dermateaceae</taxon>
        <taxon>Coleophoma</taxon>
    </lineage>
</organism>
<dbReference type="GO" id="GO:0031267">
    <property type="term" value="F:small GTPase binding"/>
    <property type="evidence" value="ECO:0007669"/>
    <property type="project" value="TreeGrafter"/>
</dbReference>
<evidence type="ECO:0000313" key="2">
    <source>
        <dbReference type="EMBL" id="RDW73800.1"/>
    </source>
</evidence>
<proteinExistence type="predicted"/>
<evidence type="ECO:0008006" key="4">
    <source>
        <dbReference type="Google" id="ProtNLM"/>
    </source>
</evidence>
<name>A0A3D8RIJ9_9HELO</name>
<sequence>MESDQDPNEGLFKQPLDFSSAYSAAPRALFRYPPLAQLSFRGQTVSVSENAHRRFWKYMGRPVEISVVTVEQGAQPTGSFERLSQAWRPIDIHIIEGRKNVTSPDLRKEDYSFALHTTQLASLLQQREAGPKEVHWEDTEDGDADIEGTDTRTMIDKYVTAAMTSRSPKSRHKRGKQALAKPIDSYYNSEFESELELVEIKISREQRSKTPRKIVQLVRQLSSISEQSPPVHSTQPHLWVPPPIKLPKLLSGHSAPIDILTKEEKKARLLKKIVAQFGSNDSSIHHNPSTSEWAGTVPGEGIHVFVDCSNIIIGLFEALKRIRGLDPNTPLLKAPPVSFHNLALILERGRKVARRVLAGSVAAGHAGLGEYPSYIKEAGNLGYELLMLTRVAKIKGRGARNYDGTGNGYATSGQSSGSETPHRGPVMTEQGVDEILHLKILESVVDCEEPSVIVLATGDGAEAEFSGGFFRMVERALNKGWKVELVAWRDTLSLLYKKKKFLEKWPGQFMIIKLDDFSEELLKVHTQKRTREVFGSNGFWSDEQYAAYGSE</sequence>
<dbReference type="EMBL" id="PDLN01000010">
    <property type="protein sequence ID" value="RDW73800.1"/>
    <property type="molecule type" value="Genomic_DNA"/>
</dbReference>
<feature type="region of interest" description="Disordered" evidence="1">
    <location>
        <begin position="405"/>
        <end position="425"/>
    </location>
</feature>
<dbReference type="OrthoDB" id="5590473at2759"/>
<dbReference type="Gene3D" id="3.40.50.1010">
    <property type="entry name" value="5'-nuclease"/>
    <property type="match status" value="1"/>
</dbReference>
<dbReference type="GO" id="GO:0005085">
    <property type="term" value="F:guanyl-nucleotide exchange factor activity"/>
    <property type="evidence" value="ECO:0007669"/>
    <property type="project" value="TreeGrafter"/>
</dbReference>
<evidence type="ECO:0000313" key="3">
    <source>
        <dbReference type="Proteomes" id="UP000256328"/>
    </source>
</evidence>
<dbReference type="GO" id="GO:0005634">
    <property type="term" value="C:nucleus"/>
    <property type="evidence" value="ECO:0007669"/>
    <property type="project" value="TreeGrafter"/>
</dbReference>
<protein>
    <recommendedName>
        <fullName evidence="4">NYN domain-containing protein</fullName>
    </recommendedName>
</protein>
<comment type="caution">
    <text evidence="2">The sequence shown here is derived from an EMBL/GenBank/DDBJ whole genome shotgun (WGS) entry which is preliminary data.</text>
</comment>